<dbReference type="PANTHER" id="PTHR48083">
    <property type="entry name" value="MEDIUM-CHAIN SPECIFIC ACYL-COA DEHYDROGENASE, MITOCHONDRIAL-RELATED"/>
    <property type="match status" value="1"/>
</dbReference>
<keyword evidence="4" id="KW-0274">FAD</keyword>
<dbReference type="InterPro" id="IPR050741">
    <property type="entry name" value="Acyl-CoA_dehydrogenase"/>
</dbReference>
<dbReference type="SUPFAM" id="SSF47203">
    <property type="entry name" value="Acyl-CoA dehydrogenase C-terminal domain-like"/>
    <property type="match status" value="1"/>
</dbReference>
<evidence type="ECO:0000256" key="3">
    <source>
        <dbReference type="ARBA" id="ARBA00022630"/>
    </source>
</evidence>
<dbReference type="Proteomes" id="UP001596226">
    <property type="component" value="Unassembled WGS sequence"/>
</dbReference>
<dbReference type="EC" id="1.-.-.-" evidence="7"/>
<dbReference type="PANTHER" id="PTHR48083:SF2">
    <property type="entry name" value="MEDIUM-CHAIN SPECIFIC ACYL-COA DEHYDROGENASE, MITOCHONDRIAL"/>
    <property type="match status" value="1"/>
</dbReference>
<name>A0ABW1H865_9ACTN</name>
<protein>
    <submittedName>
        <fullName evidence="7">Acyl-CoA dehydrogenase family protein</fullName>
        <ecNumber evidence="7">1.-.-.-</ecNumber>
    </submittedName>
</protein>
<keyword evidence="8" id="KW-1185">Reference proteome</keyword>
<dbReference type="InterPro" id="IPR036250">
    <property type="entry name" value="AcylCo_DH-like_C"/>
</dbReference>
<dbReference type="Gene3D" id="1.10.540.10">
    <property type="entry name" value="Acyl-CoA dehydrogenase/oxidase, N-terminal domain"/>
    <property type="match status" value="1"/>
</dbReference>
<sequence>MDFALTGEQESLRDTAAKYLADDRASGDGPAWTDVADLGWLDAELGAVEVALLAEQLGWARSPVPWWAAVGLAGPALRAAGRPVERPATLAWAEENGPDTLAGTLAAARGVGAVGCAVAADGTLTGRKIRVPHLVDAADLVVAATGPLGVELRLVDASALRPDPSRAGAQALDPTRPVATVELTGVPSTPLVAADAAADVLALIRRRTLTLLAAEAVGVAARALSWAARYAATRTQFGKPIGANQAVAHPLAESYGQVETARSLAYRAAWAVDAEPEFVADRAVLTASVAAREAAMTACEVAIQTHGGSGFTWEQPLHHWYRRAWWLATFDGAVTDLRAELAGLLLDG</sequence>
<keyword evidence="3" id="KW-0285">Flavoprotein</keyword>
<comment type="caution">
    <text evidence="7">The sequence shown here is derived from an EMBL/GenBank/DDBJ whole genome shotgun (WGS) entry which is preliminary data.</text>
</comment>
<dbReference type="SUPFAM" id="SSF56645">
    <property type="entry name" value="Acyl-CoA dehydrogenase NM domain-like"/>
    <property type="match status" value="1"/>
</dbReference>
<feature type="domain" description="Acyl-CoA dehydrogenase/oxidase C-terminal" evidence="6">
    <location>
        <begin position="211"/>
        <end position="333"/>
    </location>
</feature>
<evidence type="ECO:0000313" key="7">
    <source>
        <dbReference type="EMBL" id="MFC5924627.1"/>
    </source>
</evidence>
<dbReference type="GO" id="GO:0016491">
    <property type="term" value="F:oxidoreductase activity"/>
    <property type="evidence" value="ECO:0007669"/>
    <property type="project" value="UniProtKB-KW"/>
</dbReference>
<dbReference type="InterPro" id="IPR009075">
    <property type="entry name" value="AcylCo_DH/oxidase_C"/>
</dbReference>
<accession>A0ABW1H865</accession>
<dbReference type="InterPro" id="IPR009100">
    <property type="entry name" value="AcylCoA_DH/oxidase_NM_dom_sf"/>
</dbReference>
<evidence type="ECO:0000256" key="5">
    <source>
        <dbReference type="ARBA" id="ARBA00023002"/>
    </source>
</evidence>
<gene>
    <name evidence="7" type="ORF">ACFQGL_14870</name>
</gene>
<dbReference type="Gene3D" id="1.20.140.10">
    <property type="entry name" value="Butyryl-CoA Dehydrogenase, subunit A, domain 3"/>
    <property type="match status" value="1"/>
</dbReference>
<evidence type="ECO:0000256" key="1">
    <source>
        <dbReference type="ARBA" id="ARBA00001974"/>
    </source>
</evidence>
<dbReference type="RefSeq" id="WP_377511613.1">
    <property type="nucleotide sequence ID" value="NZ_JBHSQS010000007.1"/>
</dbReference>
<reference evidence="8" key="1">
    <citation type="journal article" date="2019" name="Int. J. Syst. Evol. Microbiol.">
        <title>The Global Catalogue of Microorganisms (GCM) 10K type strain sequencing project: providing services to taxonomists for standard genome sequencing and annotation.</title>
        <authorList>
            <consortium name="The Broad Institute Genomics Platform"/>
            <consortium name="The Broad Institute Genome Sequencing Center for Infectious Disease"/>
            <person name="Wu L."/>
            <person name="Ma J."/>
        </authorList>
    </citation>
    <scope>NUCLEOTIDE SEQUENCE [LARGE SCALE GENOMIC DNA]</scope>
    <source>
        <strain evidence="8">CGMCC 4.7144</strain>
    </source>
</reference>
<dbReference type="Pfam" id="PF00441">
    <property type="entry name" value="Acyl-CoA_dh_1"/>
    <property type="match status" value="1"/>
</dbReference>
<dbReference type="EMBL" id="JBHSQS010000007">
    <property type="protein sequence ID" value="MFC5924627.1"/>
    <property type="molecule type" value="Genomic_DNA"/>
</dbReference>
<keyword evidence="5 7" id="KW-0560">Oxidoreductase</keyword>
<proteinExistence type="inferred from homology"/>
<evidence type="ECO:0000256" key="4">
    <source>
        <dbReference type="ARBA" id="ARBA00022827"/>
    </source>
</evidence>
<evidence type="ECO:0000256" key="2">
    <source>
        <dbReference type="ARBA" id="ARBA00009347"/>
    </source>
</evidence>
<evidence type="ECO:0000313" key="8">
    <source>
        <dbReference type="Proteomes" id="UP001596226"/>
    </source>
</evidence>
<dbReference type="InterPro" id="IPR037069">
    <property type="entry name" value="AcylCoA_DH/ox_N_sf"/>
</dbReference>
<evidence type="ECO:0000259" key="6">
    <source>
        <dbReference type="Pfam" id="PF00441"/>
    </source>
</evidence>
<comment type="similarity">
    <text evidence="2">Belongs to the acyl-CoA dehydrogenase family.</text>
</comment>
<comment type="cofactor">
    <cofactor evidence="1">
        <name>FAD</name>
        <dbReference type="ChEBI" id="CHEBI:57692"/>
    </cofactor>
</comment>
<organism evidence="7 8">
    <name type="scientific">Micromonospora vulcania</name>
    <dbReference type="NCBI Taxonomy" id="1441873"/>
    <lineage>
        <taxon>Bacteria</taxon>
        <taxon>Bacillati</taxon>
        <taxon>Actinomycetota</taxon>
        <taxon>Actinomycetes</taxon>
        <taxon>Micromonosporales</taxon>
        <taxon>Micromonosporaceae</taxon>
        <taxon>Micromonospora</taxon>
    </lineage>
</organism>